<evidence type="ECO:0000259" key="6">
    <source>
        <dbReference type="Pfam" id="PF00669"/>
    </source>
</evidence>
<dbReference type="NCBIfam" id="TIGR02550">
    <property type="entry name" value="flagell_flgL"/>
    <property type="match status" value="1"/>
</dbReference>
<dbReference type="PANTHER" id="PTHR42792">
    <property type="entry name" value="FLAGELLIN"/>
    <property type="match status" value="1"/>
</dbReference>
<keyword evidence="5" id="KW-0975">Bacterial flagellum</keyword>
<keyword evidence="4" id="KW-0964">Secreted</keyword>
<dbReference type="GO" id="GO:0071973">
    <property type="term" value="P:bacterial-type flagellum-dependent cell motility"/>
    <property type="evidence" value="ECO:0007669"/>
    <property type="project" value="InterPro"/>
</dbReference>
<dbReference type="RefSeq" id="WP_068813048.1">
    <property type="nucleotide sequence ID" value="NZ_BMIY01000005.1"/>
</dbReference>
<dbReference type="Pfam" id="PF00669">
    <property type="entry name" value="Flagellin_N"/>
    <property type="match status" value="1"/>
</dbReference>
<evidence type="ECO:0000256" key="2">
    <source>
        <dbReference type="ARBA" id="ARBA00004613"/>
    </source>
</evidence>
<accession>A0A917LTQ1</accession>
<dbReference type="Gene3D" id="1.20.1330.10">
    <property type="entry name" value="f41 fragment of flagellin, N-terminal domain"/>
    <property type="match status" value="2"/>
</dbReference>
<keyword evidence="7" id="KW-0282">Flagellum</keyword>
<dbReference type="PANTHER" id="PTHR42792:SF1">
    <property type="entry name" value="FLAGELLAR HOOK-ASSOCIATED PROTEIN 3"/>
    <property type="match status" value="1"/>
</dbReference>
<keyword evidence="7" id="KW-0966">Cell projection</keyword>
<dbReference type="AlphaFoldDB" id="A0A917LTQ1"/>
<evidence type="ECO:0000313" key="8">
    <source>
        <dbReference type="Proteomes" id="UP000627715"/>
    </source>
</evidence>
<evidence type="ECO:0000313" key="7">
    <source>
        <dbReference type="EMBL" id="GGG57261.1"/>
    </source>
</evidence>
<feature type="domain" description="Flagellin N-terminal" evidence="6">
    <location>
        <begin position="15"/>
        <end position="142"/>
    </location>
</feature>
<comment type="subcellular location">
    <subcellularLocation>
        <location evidence="1">Bacterial flagellum</location>
    </subcellularLocation>
    <subcellularLocation>
        <location evidence="2">Secreted</location>
    </subcellularLocation>
</comment>
<protein>
    <submittedName>
        <fullName evidence="7">Flagellar hook-associated protein FlgL</fullName>
    </submittedName>
</protein>
<evidence type="ECO:0000256" key="3">
    <source>
        <dbReference type="ARBA" id="ARBA00005709"/>
    </source>
</evidence>
<comment type="caution">
    <text evidence="7">The sequence shown here is derived from an EMBL/GenBank/DDBJ whole genome shotgun (WGS) entry which is preliminary data.</text>
</comment>
<comment type="similarity">
    <text evidence="3">Belongs to the bacterial flagellin family.</text>
</comment>
<keyword evidence="8" id="KW-1185">Reference proteome</keyword>
<evidence type="ECO:0000256" key="4">
    <source>
        <dbReference type="ARBA" id="ARBA00022525"/>
    </source>
</evidence>
<proteinExistence type="inferred from homology"/>
<reference evidence="7" key="1">
    <citation type="journal article" date="2014" name="Int. J. Syst. Evol. Microbiol.">
        <title>Complete genome sequence of Corynebacterium casei LMG S-19264T (=DSM 44701T), isolated from a smear-ripened cheese.</title>
        <authorList>
            <consortium name="US DOE Joint Genome Institute (JGI-PGF)"/>
            <person name="Walter F."/>
            <person name="Albersmeier A."/>
            <person name="Kalinowski J."/>
            <person name="Ruckert C."/>
        </authorList>
    </citation>
    <scope>NUCLEOTIDE SEQUENCE</scope>
    <source>
        <strain evidence="7">CGMCC 1.15425</strain>
    </source>
</reference>
<reference evidence="7" key="2">
    <citation type="submission" date="2020-09" db="EMBL/GenBank/DDBJ databases">
        <authorList>
            <person name="Sun Q."/>
            <person name="Zhou Y."/>
        </authorList>
    </citation>
    <scope>NUCLEOTIDE SEQUENCE</scope>
    <source>
        <strain evidence="7">CGMCC 1.15425</strain>
    </source>
</reference>
<dbReference type="GO" id="GO:0005198">
    <property type="term" value="F:structural molecule activity"/>
    <property type="evidence" value="ECO:0007669"/>
    <property type="project" value="InterPro"/>
</dbReference>
<dbReference type="SUPFAM" id="SSF64518">
    <property type="entry name" value="Phase 1 flagellin"/>
    <property type="match status" value="1"/>
</dbReference>
<dbReference type="InterPro" id="IPR001492">
    <property type="entry name" value="Flagellin"/>
</dbReference>
<dbReference type="InterPro" id="IPR001029">
    <property type="entry name" value="Flagellin_N"/>
</dbReference>
<dbReference type="GO" id="GO:0005576">
    <property type="term" value="C:extracellular region"/>
    <property type="evidence" value="ECO:0007669"/>
    <property type="project" value="UniProtKB-SubCell"/>
</dbReference>
<dbReference type="InterPro" id="IPR013384">
    <property type="entry name" value="Flagell_FlgL"/>
</dbReference>
<keyword evidence="7" id="KW-0969">Cilium</keyword>
<organism evidence="7 8">
    <name type="scientific">Pseudohongiella nitratireducens</name>
    <dbReference type="NCBI Taxonomy" id="1768907"/>
    <lineage>
        <taxon>Bacteria</taxon>
        <taxon>Pseudomonadati</taxon>
        <taxon>Pseudomonadota</taxon>
        <taxon>Gammaproteobacteria</taxon>
        <taxon>Pseudomonadales</taxon>
        <taxon>Pseudohongiellaceae</taxon>
        <taxon>Pseudohongiella</taxon>
    </lineage>
</organism>
<sequence>MAVRMSTSQLFNRGLNPILDAQTAVSKTQQQIASNKRVLTPADDPIAATRILQLNQEMASIEKYNNSISGLSSRLQREEVALGGINDLIQKAQELVTQSGNGALAGDQRGYIAVELESVVDAMAQYMNSKDAGGEYLFSGNKGSTQPFVKDNEGKYVYQGDQGQRFVQIGPVTSVAANDSGYDLFVNIKSARPGVNTSANDANTAQPPANISKASIRNQEQFDKFHPGSAIVEFRPANEINPPGLNYTIKQVEDGRVLAQNIPYVSGREIEVAGMAFRIDGRPAEGDSFTLGSTNQKGLLEGLQDYVETLKASQNGLSDDALKAEMNVAMENLNRGQDQVLKTTAAIGARLNQTEAAQASNADFELLVSQSLSELADLDYAAAISQLSEESFVLEAAQTTFTKITRLSLFNML</sequence>
<evidence type="ECO:0000256" key="1">
    <source>
        <dbReference type="ARBA" id="ARBA00004365"/>
    </source>
</evidence>
<name>A0A917LTQ1_9GAMM</name>
<evidence type="ECO:0000256" key="5">
    <source>
        <dbReference type="ARBA" id="ARBA00023143"/>
    </source>
</evidence>
<gene>
    <name evidence="7" type="primary">flgL</name>
    <name evidence="7" type="ORF">GCM10011403_13100</name>
</gene>
<dbReference type="GO" id="GO:0009424">
    <property type="term" value="C:bacterial-type flagellum hook"/>
    <property type="evidence" value="ECO:0007669"/>
    <property type="project" value="InterPro"/>
</dbReference>
<dbReference type="Proteomes" id="UP000627715">
    <property type="component" value="Unassembled WGS sequence"/>
</dbReference>
<dbReference type="OrthoDB" id="9768249at2"/>
<dbReference type="EMBL" id="BMIY01000005">
    <property type="protein sequence ID" value="GGG57261.1"/>
    <property type="molecule type" value="Genomic_DNA"/>
</dbReference>